<comment type="caution">
    <text evidence="2">The sequence shown here is derived from an EMBL/GenBank/DDBJ whole genome shotgun (WGS) entry which is preliminary data.</text>
</comment>
<evidence type="ECO:0000313" key="2">
    <source>
        <dbReference type="EMBL" id="PZX39543.1"/>
    </source>
</evidence>
<feature type="signal peptide" evidence="1">
    <location>
        <begin position="1"/>
        <end position="35"/>
    </location>
</feature>
<dbReference type="STRING" id="121821.GCA_001870675_00660"/>
<dbReference type="Proteomes" id="UP000249364">
    <property type="component" value="Unassembled WGS sequence"/>
</dbReference>
<keyword evidence="1" id="KW-0732">Signal</keyword>
<accession>A0A2W7PVS2</accession>
<reference evidence="2 3" key="1">
    <citation type="submission" date="2018-06" db="EMBL/GenBank/DDBJ databases">
        <title>Genomic Encyclopedia of Archaeal and Bacterial Type Strains, Phase II (KMG-II): from individual species to whole genera.</title>
        <authorList>
            <person name="Goeker M."/>
        </authorList>
    </citation>
    <scope>NUCLEOTIDE SEQUENCE [LARGE SCALE GENOMIC DNA]</scope>
    <source>
        <strain evidence="2 3">DSM 13087</strain>
    </source>
</reference>
<evidence type="ECO:0000256" key="1">
    <source>
        <dbReference type="SAM" id="SignalP"/>
    </source>
</evidence>
<dbReference type="AlphaFoldDB" id="A0A2W7PVS2"/>
<proteinExistence type="predicted"/>
<sequence length="293" mass="30896">MLQKASRLHRTPARLISRLSSICAAVLVFASPLHAQDAESYLRNLQQLAAQQSELSAQRATTPRAATIGITGGFGLPHGTIGFGAALTNQRDRRAGGNADGSAAISAGFGNARDFVGVELTLGLVSTELPWRRVQNYAVLGEDGNLSVKLFREFHHGESGRVSALAIGASNVVSWGDPSQIATNYFVAGSTTFSVPWFNGDTRPSVATLGAGTAVKNQERDPGIFAGVGLGLNSWASVGLSWAGDEAIAGMTFFPKISNKLDLQIGVSYADITRRVSSGRVNLSVSVVFNDLY</sequence>
<keyword evidence="3" id="KW-1185">Reference proteome</keyword>
<name>A0A2W7PVS2_9RHOB</name>
<protein>
    <recommendedName>
        <fullName evidence="4">Outer membrane beta-barrel porin/alpha-amylase</fullName>
    </recommendedName>
</protein>
<evidence type="ECO:0000313" key="3">
    <source>
        <dbReference type="Proteomes" id="UP000249364"/>
    </source>
</evidence>
<organism evidence="2 3">
    <name type="scientific">Roseinatronobacter thiooxidans</name>
    <dbReference type="NCBI Taxonomy" id="121821"/>
    <lineage>
        <taxon>Bacteria</taxon>
        <taxon>Pseudomonadati</taxon>
        <taxon>Pseudomonadota</taxon>
        <taxon>Alphaproteobacteria</taxon>
        <taxon>Rhodobacterales</taxon>
        <taxon>Paracoccaceae</taxon>
        <taxon>Roseinatronobacter</taxon>
    </lineage>
</organism>
<feature type="chain" id="PRO_5015839924" description="Outer membrane beta-barrel porin/alpha-amylase" evidence="1">
    <location>
        <begin position="36"/>
        <end position="293"/>
    </location>
</feature>
<dbReference type="EMBL" id="QKZQ01000013">
    <property type="protein sequence ID" value="PZX39543.1"/>
    <property type="molecule type" value="Genomic_DNA"/>
</dbReference>
<evidence type="ECO:0008006" key="4">
    <source>
        <dbReference type="Google" id="ProtNLM"/>
    </source>
</evidence>
<gene>
    <name evidence="2" type="ORF">LY56_02711</name>
</gene>